<reference evidence="9 10" key="1">
    <citation type="submission" date="2018-07" db="EMBL/GenBank/DDBJ databases">
        <title>Sequencing the genomes of 1000 actinobacteria strains.</title>
        <authorList>
            <person name="Klenk H.-P."/>
        </authorList>
    </citation>
    <scope>NUCLEOTIDE SEQUENCE [LARGE SCALE GENOMIC DNA]</scope>
    <source>
        <strain evidence="9 10">DSM 14442</strain>
    </source>
</reference>
<evidence type="ECO:0000259" key="8">
    <source>
        <dbReference type="Pfam" id="PF02776"/>
    </source>
</evidence>
<dbReference type="InterPro" id="IPR012001">
    <property type="entry name" value="Thiamin_PyroP_enz_TPP-bd_dom"/>
</dbReference>
<dbReference type="AlphaFoldDB" id="A0A3D9LD99"/>
<dbReference type="InterPro" id="IPR045229">
    <property type="entry name" value="TPP_enz"/>
</dbReference>
<dbReference type="GO" id="GO:0030976">
    <property type="term" value="F:thiamine pyrophosphate binding"/>
    <property type="evidence" value="ECO:0007669"/>
    <property type="project" value="InterPro"/>
</dbReference>
<feature type="domain" description="Thiamine pyrophosphate enzyme central" evidence="6">
    <location>
        <begin position="304"/>
        <end position="433"/>
    </location>
</feature>
<dbReference type="InterPro" id="IPR012000">
    <property type="entry name" value="Thiamin_PyroP_enz_cen_dom"/>
</dbReference>
<feature type="domain" description="Thiamine pyrophosphate enzyme N-terminal TPP-binding" evidence="8">
    <location>
        <begin position="91"/>
        <end position="185"/>
    </location>
</feature>
<dbReference type="SUPFAM" id="SSF52467">
    <property type="entry name" value="DHS-like NAD/FAD-binding domain"/>
    <property type="match status" value="1"/>
</dbReference>
<dbReference type="SUPFAM" id="SSF52518">
    <property type="entry name" value="Thiamin diphosphate-binding fold (THDP-binding)"/>
    <property type="match status" value="2"/>
</dbReference>
<evidence type="ECO:0000259" key="6">
    <source>
        <dbReference type="Pfam" id="PF00205"/>
    </source>
</evidence>
<organism evidence="9 10">
    <name type="scientific">Citricoccus muralis</name>
    <dbReference type="NCBI Taxonomy" id="169134"/>
    <lineage>
        <taxon>Bacteria</taxon>
        <taxon>Bacillati</taxon>
        <taxon>Actinomycetota</taxon>
        <taxon>Actinomycetes</taxon>
        <taxon>Micrococcales</taxon>
        <taxon>Micrococcaceae</taxon>
        <taxon>Citricoccus</taxon>
    </lineage>
</organism>
<comment type="similarity">
    <text evidence="2 4">Belongs to the TPP enzyme family.</text>
</comment>
<keyword evidence="10" id="KW-1185">Reference proteome</keyword>
<dbReference type="EMBL" id="QREH01000001">
    <property type="protein sequence ID" value="REE04399.1"/>
    <property type="molecule type" value="Genomic_DNA"/>
</dbReference>
<evidence type="ECO:0000313" key="9">
    <source>
        <dbReference type="EMBL" id="REE04399.1"/>
    </source>
</evidence>
<dbReference type="InterPro" id="IPR029035">
    <property type="entry name" value="DHS-like_NAD/FAD-binding_dom"/>
</dbReference>
<dbReference type="PANTHER" id="PTHR18968:SF13">
    <property type="entry name" value="ACETOLACTATE SYNTHASE CATALYTIC SUBUNIT, MITOCHONDRIAL"/>
    <property type="match status" value="1"/>
</dbReference>
<dbReference type="Gene3D" id="3.40.50.970">
    <property type="match status" value="2"/>
</dbReference>
<name>A0A3D9LD99_9MICC</name>
<evidence type="ECO:0000256" key="5">
    <source>
        <dbReference type="SAM" id="MobiDB-lite"/>
    </source>
</evidence>
<dbReference type="GO" id="GO:0009097">
    <property type="term" value="P:isoleucine biosynthetic process"/>
    <property type="evidence" value="ECO:0007669"/>
    <property type="project" value="TreeGrafter"/>
</dbReference>
<feature type="compositionally biased region" description="Low complexity" evidence="5">
    <location>
        <begin position="60"/>
        <end position="69"/>
    </location>
</feature>
<dbReference type="InterPro" id="IPR011766">
    <property type="entry name" value="TPP_enzyme_TPP-bd"/>
</dbReference>
<evidence type="ECO:0000313" key="10">
    <source>
        <dbReference type="Proteomes" id="UP000256727"/>
    </source>
</evidence>
<dbReference type="GO" id="GO:0005948">
    <property type="term" value="C:acetolactate synthase complex"/>
    <property type="evidence" value="ECO:0007669"/>
    <property type="project" value="TreeGrafter"/>
</dbReference>
<feature type="region of interest" description="Disordered" evidence="5">
    <location>
        <begin position="60"/>
        <end position="81"/>
    </location>
</feature>
<dbReference type="Pfam" id="PF02776">
    <property type="entry name" value="TPP_enzyme_N"/>
    <property type="match status" value="1"/>
</dbReference>
<dbReference type="GO" id="GO:0009099">
    <property type="term" value="P:L-valine biosynthetic process"/>
    <property type="evidence" value="ECO:0007669"/>
    <property type="project" value="TreeGrafter"/>
</dbReference>
<dbReference type="CDD" id="cd07035">
    <property type="entry name" value="TPP_PYR_POX_like"/>
    <property type="match status" value="1"/>
</dbReference>
<evidence type="ECO:0000259" key="7">
    <source>
        <dbReference type="Pfam" id="PF02775"/>
    </source>
</evidence>
<dbReference type="GO" id="GO:0003984">
    <property type="term" value="F:acetolactate synthase activity"/>
    <property type="evidence" value="ECO:0007669"/>
    <property type="project" value="TreeGrafter"/>
</dbReference>
<dbReference type="Proteomes" id="UP000256727">
    <property type="component" value="Unassembled WGS sequence"/>
</dbReference>
<comment type="cofactor">
    <cofactor evidence="1">
        <name>thiamine diphosphate</name>
        <dbReference type="ChEBI" id="CHEBI:58937"/>
    </cofactor>
</comment>
<dbReference type="Pfam" id="PF02775">
    <property type="entry name" value="TPP_enzyme_C"/>
    <property type="match status" value="1"/>
</dbReference>
<feature type="region of interest" description="Disordered" evidence="5">
    <location>
        <begin position="259"/>
        <end position="293"/>
    </location>
</feature>
<sequence length="709" mass="73438">MAGQTVRLNAGVVGQNVQGVQLIRARLRSAKERDTLLGKTLKSISPRSFTVTVAPAPTVSPAAETAEPADLPVPSTGSDDSAVRATVPQAVAGVVREWAELLFGLMGNGNAHLISELTSTGFPFVTVRHEAGAVAAADAYYRASGRVGTATVTYGAGFTNTLTALAEASLARIPLVLIVGDAPTTGPRSFDIDQVGMAAAAGVETVRLDDRDPAAQVRGAYARAASGRRPVVVAIPYDLVEVPVGTSWGNAGEVEMSSASALADSGSRPTPVERLPVDGSPIDGGPVDRGSPDDALVEAELEPLTAALRTAERPLLVAGRGVLDSPGGPEALRALADRLGALLATSVMARNVAGPEGDLGIAGGFGRLERVEIMRQADVVLVVGASMNPFQMRYGTVFGPAATVLQVDVDPARRHERTEHFLRADAGTALRALADRPGTGLLENGGADGGWRARQPIPPAPRLDSAVEAVEVVDQGQGDLAGLADQAEQVTGAEKVGAGVVPLGLAADGRLDPRTMALALEGILPRERTFVQDGGHFIGWIPLMCSVPDARSHLFVGTAFQSIGLGFPSAVGAAVARPERTTVLVTGDGGGLMALADLESFVKQARSGVVVVFNDAAYGAELHQYAARGLDEQAMLIDEVDFAAVGRAFGAQGIRARSLQDLDALRDWVDRGAEGVFVLDLPISQHVVAEYMQESMAGALPAPRPLSVD</sequence>
<comment type="caution">
    <text evidence="9">The sequence shown here is derived from an EMBL/GenBank/DDBJ whole genome shotgun (WGS) entry which is preliminary data.</text>
</comment>
<accession>A0A3D9LD99</accession>
<proteinExistence type="inferred from homology"/>
<evidence type="ECO:0000256" key="1">
    <source>
        <dbReference type="ARBA" id="ARBA00001964"/>
    </source>
</evidence>
<dbReference type="GO" id="GO:0000287">
    <property type="term" value="F:magnesium ion binding"/>
    <property type="evidence" value="ECO:0007669"/>
    <property type="project" value="InterPro"/>
</dbReference>
<dbReference type="GO" id="GO:0050660">
    <property type="term" value="F:flavin adenine dinucleotide binding"/>
    <property type="evidence" value="ECO:0007669"/>
    <property type="project" value="TreeGrafter"/>
</dbReference>
<dbReference type="InterPro" id="IPR029061">
    <property type="entry name" value="THDP-binding"/>
</dbReference>
<protein>
    <submittedName>
        <fullName evidence="9">Thiamine pyrophosphate-dependent acetolactate synthase large subunit-like protein</fullName>
    </submittedName>
</protein>
<dbReference type="Gene3D" id="3.40.50.1220">
    <property type="entry name" value="TPP-binding domain"/>
    <property type="match status" value="1"/>
</dbReference>
<feature type="domain" description="Thiamine pyrophosphate enzyme TPP-binding" evidence="7">
    <location>
        <begin position="540"/>
        <end position="665"/>
    </location>
</feature>
<dbReference type="CDD" id="cd00568">
    <property type="entry name" value="TPP_enzymes"/>
    <property type="match status" value="1"/>
</dbReference>
<evidence type="ECO:0000256" key="3">
    <source>
        <dbReference type="ARBA" id="ARBA00023052"/>
    </source>
</evidence>
<dbReference type="PANTHER" id="PTHR18968">
    <property type="entry name" value="THIAMINE PYROPHOSPHATE ENZYMES"/>
    <property type="match status" value="1"/>
</dbReference>
<dbReference type="InterPro" id="IPR000399">
    <property type="entry name" value="TPP-bd_CS"/>
</dbReference>
<keyword evidence="3 4" id="KW-0786">Thiamine pyrophosphate</keyword>
<gene>
    <name evidence="9" type="ORF">C8E99_2234</name>
</gene>
<evidence type="ECO:0000256" key="4">
    <source>
        <dbReference type="RuleBase" id="RU362132"/>
    </source>
</evidence>
<dbReference type="Pfam" id="PF00205">
    <property type="entry name" value="TPP_enzyme_M"/>
    <property type="match status" value="1"/>
</dbReference>
<dbReference type="PROSITE" id="PS00187">
    <property type="entry name" value="TPP_ENZYMES"/>
    <property type="match status" value="1"/>
</dbReference>
<evidence type="ECO:0000256" key="2">
    <source>
        <dbReference type="ARBA" id="ARBA00007812"/>
    </source>
</evidence>